<sequence>MFGACVHLLQAVALSLRVFFPSHSTFEHTLEVERFRVSSQDTREATDSRACVSATIQIRCRCFR</sequence>
<dbReference type="AlphaFoldDB" id="N1PHD9"/>
<feature type="signal peptide" evidence="1">
    <location>
        <begin position="1"/>
        <end position="24"/>
    </location>
</feature>
<protein>
    <recommendedName>
        <fullName evidence="4">Secreted protein</fullName>
    </recommendedName>
</protein>
<reference evidence="3" key="1">
    <citation type="journal article" date="2012" name="PLoS Genet.">
        <title>The genomes of the fungal plant pathogens Cladosporium fulvum and Dothistroma septosporum reveal adaptation to different hosts and lifestyles but also signatures of common ancestry.</title>
        <authorList>
            <person name="de Wit P.J.G.M."/>
            <person name="van der Burgt A."/>
            <person name="Oekmen B."/>
            <person name="Stergiopoulos I."/>
            <person name="Abd-Elsalam K.A."/>
            <person name="Aerts A.L."/>
            <person name="Bahkali A.H."/>
            <person name="Beenen H.G."/>
            <person name="Chettri P."/>
            <person name="Cox M.P."/>
            <person name="Datema E."/>
            <person name="de Vries R.P."/>
            <person name="Dhillon B."/>
            <person name="Ganley A.R."/>
            <person name="Griffiths S.A."/>
            <person name="Guo Y."/>
            <person name="Hamelin R.C."/>
            <person name="Henrissat B."/>
            <person name="Kabir M.S."/>
            <person name="Jashni M.K."/>
            <person name="Kema G."/>
            <person name="Klaubauf S."/>
            <person name="Lapidus A."/>
            <person name="Levasseur A."/>
            <person name="Lindquist E."/>
            <person name="Mehrabi R."/>
            <person name="Ohm R.A."/>
            <person name="Owen T.J."/>
            <person name="Salamov A."/>
            <person name="Schwelm A."/>
            <person name="Schijlen E."/>
            <person name="Sun H."/>
            <person name="van den Burg H.A."/>
            <person name="van Ham R.C.H.J."/>
            <person name="Zhang S."/>
            <person name="Goodwin S.B."/>
            <person name="Grigoriev I.V."/>
            <person name="Collemare J."/>
            <person name="Bradshaw R.E."/>
        </authorList>
    </citation>
    <scope>NUCLEOTIDE SEQUENCE [LARGE SCALE GENOMIC DNA]</scope>
    <source>
        <strain evidence="3">NZE10 / CBS 128990</strain>
    </source>
</reference>
<dbReference type="Proteomes" id="UP000016933">
    <property type="component" value="Unassembled WGS sequence"/>
</dbReference>
<dbReference type="HOGENOM" id="CLU_2867628_0_0_1"/>
<feature type="chain" id="PRO_5004109100" description="Secreted protein" evidence="1">
    <location>
        <begin position="25"/>
        <end position="64"/>
    </location>
</feature>
<dbReference type="EMBL" id="KB446543">
    <property type="protein sequence ID" value="EME40691.1"/>
    <property type="molecule type" value="Genomic_DNA"/>
</dbReference>
<proteinExistence type="predicted"/>
<evidence type="ECO:0000256" key="1">
    <source>
        <dbReference type="SAM" id="SignalP"/>
    </source>
</evidence>
<evidence type="ECO:0000313" key="3">
    <source>
        <dbReference type="Proteomes" id="UP000016933"/>
    </source>
</evidence>
<keyword evidence="3" id="KW-1185">Reference proteome</keyword>
<reference evidence="2 3" key="2">
    <citation type="journal article" date="2012" name="PLoS Pathog.">
        <title>Diverse lifestyles and strategies of plant pathogenesis encoded in the genomes of eighteen Dothideomycetes fungi.</title>
        <authorList>
            <person name="Ohm R.A."/>
            <person name="Feau N."/>
            <person name="Henrissat B."/>
            <person name="Schoch C.L."/>
            <person name="Horwitz B.A."/>
            <person name="Barry K.W."/>
            <person name="Condon B.J."/>
            <person name="Copeland A.C."/>
            <person name="Dhillon B."/>
            <person name="Glaser F."/>
            <person name="Hesse C.N."/>
            <person name="Kosti I."/>
            <person name="LaButti K."/>
            <person name="Lindquist E.A."/>
            <person name="Lucas S."/>
            <person name="Salamov A.A."/>
            <person name="Bradshaw R.E."/>
            <person name="Ciuffetti L."/>
            <person name="Hamelin R.C."/>
            <person name="Kema G.H.J."/>
            <person name="Lawrence C."/>
            <person name="Scott J.A."/>
            <person name="Spatafora J.W."/>
            <person name="Turgeon B.G."/>
            <person name="de Wit P.J.G.M."/>
            <person name="Zhong S."/>
            <person name="Goodwin S.B."/>
            <person name="Grigoriev I.V."/>
        </authorList>
    </citation>
    <scope>NUCLEOTIDE SEQUENCE [LARGE SCALE GENOMIC DNA]</scope>
    <source>
        <strain evidence="3">NZE10 / CBS 128990</strain>
    </source>
</reference>
<evidence type="ECO:0000313" key="2">
    <source>
        <dbReference type="EMBL" id="EME40691.1"/>
    </source>
</evidence>
<organism evidence="2 3">
    <name type="scientific">Dothistroma septosporum (strain NZE10 / CBS 128990)</name>
    <name type="common">Red band needle blight fungus</name>
    <name type="synonym">Mycosphaerella pini</name>
    <dbReference type="NCBI Taxonomy" id="675120"/>
    <lineage>
        <taxon>Eukaryota</taxon>
        <taxon>Fungi</taxon>
        <taxon>Dikarya</taxon>
        <taxon>Ascomycota</taxon>
        <taxon>Pezizomycotina</taxon>
        <taxon>Dothideomycetes</taxon>
        <taxon>Dothideomycetidae</taxon>
        <taxon>Mycosphaerellales</taxon>
        <taxon>Mycosphaerellaceae</taxon>
        <taxon>Dothistroma</taxon>
    </lineage>
</organism>
<name>N1PHD9_DOTSN</name>
<keyword evidence="1" id="KW-0732">Signal</keyword>
<evidence type="ECO:0008006" key="4">
    <source>
        <dbReference type="Google" id="ProtNLM"/>
    </source>
</evidence>
<gene>
    <name evidence="2" type="ORF">DOTSEDRAFT_74290</name>
</gene>
<accession>N1PHD9</accession>